<feature type="domain" description="CYTH" evidence="1">
    <location>
        <begin position="2"/>
        <end position="156"/>
    </location>
</feature>
<evidence type="ECO:0000313" key="3">
    <source>
        <dbReference type="Proteomes" id="UP000248054"/>
    </source>
</evidence>
<dbReference type="SMART" id="SM01118">
    <property type="entry name" value="CYTH"/>
    <property type="match status" value="1"/>
</dbReference>
<comment type="caution">
    <text evidence="2">The sequence shown here is derived from an EMBL/GenBank/DDBJ whole genome shotgun (WGS) entry which is preliminary data.</text>
</comment>
<dbReference type="PIRSF" id="PIRSF016487">
    <property type="entry name" value="CYTH_UCP016487"/>
    <property type="match status" value="1"/>
</dbReference>
<name>A0A2V4XX82_9FLAO</name>
<protein>
    <submittedName>
        <fullName evidence="2">CYTH domain-containing protein</fullName>
    </submittedName>
</protein>
<dbReference type="PANTHER" id="PTHR40114">
    <property type="entry name" value="SLR0698 PROTEIN"/>
    <property type="match status" value="1"/>
</dbReference>
<accession>A0A2V4XX82</accession>
<dbReference type="Pfam" id="PF01928">
    <property type="entry name" value="CYTH"/>
    <property type="match status" value="1"/>
</dbReference>
<dbReference type="EMBL" id="QJTD01000001">
    <property type="protein sequence ID" value="PYE83407.1"/>
    <property type="molecule type" value="Genomic_DNA"/>
</dbReference>
<evidence type="ECO:0000313" key="2">
    <source>
        <dbReference type="EMBL" id="PYE83407.1"/>
    </source>
</evidence>
<dbReference type="AlphaFoldDB" id="A0A2V4XX82"/>
<keyword evidence="3" id="KW-1185">Reference proteome</keyword>
<dbReference type="InterPro" id="IPR012042">
    <property type="entry name" value="NeuTTM/CthTTM-like"/>
</dbReference>
<dbReference type="OrthoDB" id="9805588at2"/>
<dbReference type="PANTHER" id="PTHR40114:SF1">
    <property type="entry name" value="SLR0698 PROTEIN"/>
    <property type="match status" value="1"/>
</dbReference>
<dbReference type="Proteomes" id="UP000248054">
    <property type="component" value="Unassembled WGS sequence"/>
</dbReference>
<organism evidence="2 3">
    <name type="scientific">Winogradskyella epiphytica</name>
    <dbReference type="NCBI Taxonomy" id="262005"/>
    <lineage>
        <taxon>Bacteria</taxon>
        <taxon>Pseudomonadati</taxon>
        <taxon>Bacteroidota</taxon>
        <taxon>Flavobacteriia</taxon>
        <taxon>Flavobacteriales</taxon>
        <taxon>Flavobacteriaceae</taxon>
        <taxon>Winogradskyella</taxon>
    </lineage>
</organism>
<dbReference type="InterPro" id="IPR023577">
    <property type="entry name" value="CYTH_domain"/>
</dbReference>
<dbReference type="InterPro" id="IPR033469">
    <property type="entry name" value="CYTH-like_dom_sf"/>
</dbReference>
<sequence length="156" mass="18463">MNIEIERKFLVKSEDFKNEAFNKYTIKQGFLNSHKERTVRVRLKNGQGYLTIKGKSKFNGISRYEWEKEISGSEAEELLKLCEQGIINKTRYEVKYDEHIFEIDVFLDDNYGLIVAEVELSSEDEHFEKPEWLGKEVTGDLKYFNSQLSKTPYSEW</sequence>
<proteinExistence type="predicted"/>
<dbReference type="CDD" id="cd07891">
    <property type="entry name" value="CYTH-like_CthTTM-like_1"/>
    <property type="match status" value="1"/>
</dbReference>
<dbReference type="RefSeq" id="WP_110474533.1">
    <property type="nucleotide sequence ID" value="NZ_BMWQ01000001.1"/>
</dbReference>
<dbReference type="Gene3D" id="2.40.320.10">
    <property type="entry name" value="Hypothetical Protein Pfu-838710-001"/>
    <property type="match status" value="1"/>
</dbReference>
<evidence type="ECO:0000259" key="1">
    <source>
        <dbReference type="PROSITE" id="PS51707"/>
    </source>
</evidence>
<dbReference type="PROSITE" id="PS51707">
    <property type="entry name" value="CYTH"/>
    <property type="match status" value="1"/>
</dbReference>
<dbReference type="SUPFAM" id="SSF55154">
    <property type="entry name" value="CYTH-like phosphatases"/>
    <property type="match status" value="1"/>
</dbReference>
<gene>
    <name evidence="2" type="ORF">DFQ11_101842</name>
</gene>
<reference evidence="2 3" key="1">
    <citation type="submission" date="2018-06" db="EMBL/GenBank/DDBJ databases">
        <title>Genomic Encyclopedia of Type Strains, Phase III (KMG-III): the genomes of soil and plant-associated and newly described type strains.</title>
        <authorList>
            <person name="Whitman W."/>
        </authorList>
    </citation>
    <scope>NUCLEOTIDE SEQUENCE [LARGE SCALE GENOMIC DNA]</scope>
    <source>
        <strain evidence="2 3">CECT 7945</strain>
    </source>
</reference>